<dbReference type="FunCoup" id="A0A200QHJ6">
    <property type="interactions" value="41"/>
</dbReference>
<evidence type="ECO:0000313" key="10">
    <source>
        <dbReference type="EMBL" id="OVA09973.1"/>
    </source>
</evidence>
<dbReference type="InterPro" id="IPR003439">
    <property type="entry name" value="ABC_transporter-like_ATP-bd"/>
</dbReference>
<keyword evidence="2" id="KW-0813">Transport</keyword>
<dbReference type="STRING" id="56857.A0A200QHJ6"/>
<dbReference type="PROSITE" id="PS00211">
    <property type="entry name" value="ABC_TRANSPORTER_1"/>
    <property type="match status" value="1"/>
</dbReference>
<evidence type="ECO:0000256" key="1">
    <source>
        <dbReference type="ARBA" id="ARBA00004141"/>
    </source>
</evidence>
<evidence type="ECO:0000256" key="4">
    <source>
        <dbReference type="ARBA" id="ARBA00022741"/>
    </source>
</evidence>
<dbReference type="Gene3D" id="3.40.50.300">
    <property type="entry name" value="P-loop containing nucleotide triphosphate hydrolases"/>
    <property type="match status" value="1"/>
</dbReference>
<feature type="transmembrane region" description="Helical" evidence="8">
    <location>
        <begin position="495"/>
        <end position="521"/>
    </location>
</feature>
<keyword evidence="3 8" id="KW-0812">Transmembrane</keyword>
<dbReference type="Pfam" id="PF00005">
    <property type="entry name" value="ABC_tran"/>
    <property type="match status" value="1"/>
</dbReference>
<feature type="domain" description="ABC transporter" evidence="9">
    <location>
        <begin position="75"/>
        <end position="318"/>
    </location>
</feature>
<dbReference type="InterPro" id="IPR027417">
    <property type="entry name" value="P-loop_NTPase"/>
</dbReference>
<dbReference type="SUPFAM" id="SSF52540">
    <property type="entry name" value="P-loop containing nucleoside triphosphate hydrolases"/>
    <property type="match status" value="1"/>
</dbReference>
<dbReference type="Proteomes" id="UP000195402">
    <property type="component" value="Unassembled WGS sequence"/>
</dbReference>
<dbReference type="GO" id="GO:0016020">
    <property type="term" value="C:membrane"/>
    <property type="evidence" value="ECO:0007669"/>
    <property type="project" value="UniProtKB-SubCell"/>
</dbReference>
<dbReference type="InterPro" id="IPR043926">
    <property type="entry name" value="ABCG_dom"/>
</dbReference>
<keyword evidence="7 8" id="KW-0472">Membrane</keyword>
<dbReference type="Pfam" id="PF01061">
    <property type="entry name" value="ABC2_membrane"/>
    <property type="match status" value="1"/>
</dbReference>
<dbReference type="FunFam" id="3.40.50.300:FF:000530">
    <property type="entry name" value="ABC transporter G family member 6"/>
    <property type="match status" value="1"/>
</dbReference>
<dbReference type="EMBL" id="MVGT01002043">
    <property type="protein sequence ID" value="OVA09973.1"/>
    <property type="molecule type" value="Genomic_DNA"/>
</dbReference>
<protein>
    <submittedName>
        <fullName evidence="10">ABC transporter-like</fullName>
    </submittedName>
</protein>
<name>A0A200QHJ6_MACCD</name>
<keyword evidence="5" id="KW-0067">ATP-binding</keyword>
<evidence type="ECO:0000313" key="11">
    <source>
        <dbReference type="Proteomes" id="UP000195402"/>
    </source>
</evidence>
<dbReference type="SMART" id="SM00382">
    <property type="entry name" value="AAA"/>
    <property type="match status" value="1"/>
</dbReference>
<dbReference type="InParanoid" id="A0A200QHJ6"/>
<dbReference type="InterPro" id="IPR050352">
    <property type="entry name" value="ABCG_transporters"/>
</dbReference>
<evidence type="ECO:0000259" key="9">
    <source>
        <dbReference type="PROSITE" id="PS50893"/>
    </source>
</evidence>
<reference evidence="10 11" key="1">
    <citation type="journal article" date="2017" name="Mol. Plant">
        <title>The Genome of Medicinal Plant Macleaya cordata Provides New Insights into Benzylisoquinoline Alkaloids Metabolism.</title>
        <authorList>
            <person name="Liu X."/>
            <person name="Liu Y."/>
            <person name="Huang P."/>
            <person name="Ma Y."/>
            <person name="Qing Z."/>
            <person name="Tang Q."/>
            <person name="Cao H."/>
            <person name="Cheng P."/>
            <person name="Zheng Y."/>
            <person name="Yuan Z."/>
            <person name="Zhou Y."/>
            <person name="Liu J."/>
            <person name="Tang Z."/>
            <person name="Zhuo Y."/>
            <person name="Zhang Y."/>
            <person name="Yu L."/>
            <person name="Huang J."/>
            <person name="Yang P."/>
            <person name="Peng Q."/>
            <person name="Zhang J."/>
            <person name="Jiang W."/>
            <person name="Zhang Z."/>
            <person name="Lin K."/>
            <person name="Ro D.K."/>
            <person name="Chen X."/>
            <person name="Xiong X."/>
            <person name="Shang Y."/>
            <person name="Huang S."/>
            <person name="Zeng J."/>
        </authorList>
    </citation>
    <scope>NUCLEOTIDE SEQUENCE [LARGE SCALE GENOMIC DNA]</scope>
    <source>
        <strain evidence="11">cv. BLH2017</strain>
        <tissue evidence="10">Root</tissue>
    </source>
</reference>
<feature type="transmembrane region" description="Helical" evidence="8">
    <location>
        <begin position="527"/>
        <end position="551"/>
    </location>
</feature>
<evidence type="ECO:0000256" key="8">
    <source>
        <dbReference type="SAM" id="Phobius"/>
    </source>
</evidence>
<dbReference type="Pfam" id="PF19055">
    <property type="entry name" value="ABC2_membrane_7"/>
    <property type="match status" value="1"/>
</dbReference>
<feature type="transmembrane region" description="Helical" evidence="8">
    <location>
        <begin position="558"/>
        <end position="580"/>
    </location>
</feature>
<keyword evidence="6 8" id="KW-1133">Transmembrane helix</keyword>
<dbReference type="InterPro" id="IPR003593">
    <property type="entry name" value="AAA+_ATPase"/>
</dbReference>
<accession>A0A200QHJ6</accession>
<dbReference type="PANTHER" id="PTHR48041:SF11">
    <property type="entry name" value="ABC TRANSPORTER G FAMILY MEMBER 16"/>
    <property type="match status" value="1"/>
</dbReference>
<dbReference type="AlphaFoldDB" id="A0A200QHJ6"/>
<dbReference type="PROSITE" id="PS50893">
    <property type="entry name" value="ABC_TRANSPORTER_2"/>
    <property type="match status" value="1"/>
</dbReference>
<dbReference type="OMA" id="YTAFICM"/>
<organism evidence="10 11">
    <name type="scientific">Macleaya cordata</name>
    <name type="common">Five-seeded plume-poppy</name>
    <name type="synonym">Bocconia cordata</name>
    <dbReference type="NCBI Taxonomy" id="56857"/>
    <lineage>
        <taxon>Eukaryota</taxon>
        <taxon>Viridiplantae</taxon>
        <taxon>Streptophyta</taxon>
        <taxon>Embryophyta</taxon>
        <taxon>Tracheophyta</taxon>
        <taxon>Spermatophyta</taxon>
        <taxon>Magnoliopsida</taxon>
        <taxon>Ranunculales</taxon>
        <taxon>Papaveraceae</taxon>
        <taxon>Papaveroideae</taxon>
        <taxon>Macleaya</taxon>
    </lineage>
</organism>
<gene>
    <name evidence="10" type="ORF">BVC80_1751g139</name>
</gene>
<dbReference type="OrthoDB" id="66620at2759"/>
<dbReference type="GO" id="GO:0005524">
    <property type="term" value="F:ATP binding"/>
    <property type="evidence" value="ECO:0007669"/>
    <property type="project" value="UniProtKB-KW"/>
</dbReference>
<comment type="caution">
    <text evidence="10">The sequence shown here is derived from an EMBL/GenBank/DDBJ whole genome shotgun (WGS) entry which is preliminary data.</text>
</comment>
<evidence type="ECO:0000256" key="3">
    <source>
        <dbReference type="ARBA" id="ARBA00022692"/>
    </source>
</evidence>
<evidence type="ECO:0000256" key="7">
    <source>
        <dbReference type="ARBA" id="ARBA00023136"/>
    </source>
</evidence>
<feature type="transmembrane region" description="Helical" evidence="8">
    <location>
        <begin position="453"/>
        <end position="474"/>
    </location>
</feature>
<dbReference type="PANTHER" id="PTHR48041">
    <property type="entry name" value="ABC TRANSPORTER G FAMILY MEMBER 28"/>
    <property type="match status" value="1"/>
</dbReference>
<comment type="subcellular location">
    <subcellularLocation>
        <location evidence="1">Membrane</location>
        <topology evidence="1">Multi-pass membrane protein</topology>
    </subcellularLocation>
</comment>
<evidence type="ECO:0000256" key="6">
    <source>
        <dbReference type="ARBA" id="ARBA00022989"/>
    </source>
</evidence>
<dbReference type="GO" id="GO:0140359">
    <property type="term" value="F:ABC-type transporter activity"/>
    <property type="evidence" value="ECO:0007669"/>
    <property type="project" value="InterPro"/>
</dbReference>
<keyword evidence="11" id="KW-1185">Reference proteome</keyword>
<proteinExistence type="predicted"/>
<dbReference type="GO" id="GO:0016887">
    <property type="term" value="F:ATP hydrolysis activity"/>
    <property type="evidence" value="ECO:0007669"/>
    <property type="project" value="InterPro"/>
</dbReference>
<feature type="transmembrane region" description="Helical" evidence="8">
    <location>
        <begin position="679"/>
        <end position="700"/>
    </location>
</feature>
<feature type="transmembrane region" description="Helical" evidence="8">
    <location>
        <begin position="420"/>
        <end position="441"/>
    </location>
</feature>
<dbReference type="InterPro" id="IPR017871">
    <property type="entry name" value="ABC_transporter-like_CS"/>
</dbReference>
<dbReference type="SMR" id="A0A200QHJ6"/>
<keyword evidence="4" id="KW-0547">Nucleotide-binding</keyword>
<evidence type="ECO:0000256" key="2">
    <source>
        <dbReference type="ARBA" id="ARBA00022448"/>
    </source>
</evidence>
<dbReference type="InterPro" id="IPR013525">
    <property type="entry name" value="ABC2_TM"/>
</dbReference>
<sequence>MHRHPMDELDNLTTSSTTGISPLIGIQEVQELSDDATPEPSSVSFVLSFSNLTYSVKIRRTFTIPTCFPLKNSLGAVEDPVETQNKFSDTKILLNDISGEGKEGEILAVLGASGSGKSTLIDALANRIAKGSLKGSMTLNGEALESRLLKVISAYVMQDDLLFPMLTVEETLMFSAELRLPRSISKSKKKARVEALIDQLGLQSAANTMIGDEGHRGVSGGERRRVSIGIDIIHDPILLFLDKPTSGLDSTSAFMVVKVLHRIAQSGSIVIMSIHQPSYRIIGLLDHLIFLSRGQTVYTGSPTNLPLFFSEFGHPIPENENPTEFALDLIRELEESSGGSIKSLVEFNKSWQNIRYPQNSNSDKLGLTLKDAISASISKGKLVSGAINHTISTFVNPFWFEIAVLIKRSIKNSKRTPRLLVARLVTVLVTGFILATVFWQLDNSPRGVLERLGFTAFAVSTTFYNCVQALPVFLQERYIFMRETAYNTYRRSSYVLSHSIVAIPAVVSLSIAFAATTFWAVGLAGGVSGFFFFFVTILASFWAGSSFVTLLSGVVPHIMLGYVVGVALLAYFLLLCGFFISEDRIPPYWIWFHYMSLVKYPFEGILQNEFDSPNKCFVRGVQMFDNTPLEVVSSDMKVRLLKILSDSLGMNLTPSTCVTTGVDILRNQGVTDLSKWSCIWVTVAWGFFFRILFYFCLLLGSKNKRS</sequence>
<evidence type="ECO:0000256" key="5">
    <source>
        <dbReference type="ARBA" id="ARBA00022840"/>
    </source>
</evidence>